<evidence type="ECO:0000256" key="1">
    <source>
        <dbReference type="SAM" id="Phobius"/>
    </source>
</evidence>
<feature type="transmembrane region" description="Helical" evidence="1">
    <location>
        <begin position="145"/>
        <end position="163"/>
    </location>
</feature>
<keyword evidence="3" id="KW-1185">Reference proteome</keyword>
<keyword evidence="1" id="KW-0812">Transmembrane</keyword>
<accession>A0AAN7AWA9</accession>
<keyword evidence="1" id="KW-1133">Transmembrane helix</keyword>
<feature type="transmembrane region" description="Helical" evidence="1">
    <location>
        <begin position="169"/>
        <end position="195"/>
    </location>
</feature>
<dbReference type="AlphaFoldDB" id="A0AAN7AWA9"/>
<protein>
    <submittedName>
        <fullName evidence="2">Uncharacterized protein</fullName>
    </submittedName>
</protein>
<evidence type="ECO:0000313" key="2">
    <source>
        <dbReference type="EMBL" id="KAK4203691.1"/>
    </source>
</evidence>
<comment type="caution">
    <text evidence="2">The sequence shown here is derived from an EMBL/GenBank/DDBJ whole genome shotgun (WGS) entry which is preliminary data.</text>
</comment>
<proteinExistence type="predicted"/>
<name>A0AAN7AWA9_9PEZI</name>
<keyword evidence="1" id="KW-0472">Membrane</keyword>
<reference evidence="2" key="2">
    <citation type="submission" date="2023-05" db="EMBL/GenBank/DDBJ databases">
        <authorList>
            <consortium name="Lawrence Berkeley National Laboratory"/>
            <person name="Steindorff A."/>
            <person name="Hensen N."/>
            <person name="Bonometti L."/>
            <person name="Westerberg I."/>
            <person name="Brannstrom I.O."/>
            <person name="Guillou S."/>
            <person name="Cros-Aarteil S."/>
            <person name="Calhoun S."/>
            <person name="Haridas S."/>
            <person name="Kuo A."/>
            <person name="Mondo S."/>
            <person name="Pangilinan J."/>
            <person name="Riley R."/>
            <person name="Labutti K."/>
            <person name="Andreopoulos B."/>
            <person name="Lipzen A."/>
            <person name="Chen C."/>
            <person name="Yanf M."/>
            <person name="Daum C."/>
            <person name="Ng V."/>
            <person name="Clum A."/>
            <person name="Ohm R."/>
            <person name="Martin F."/>
            <person name="Silar P."/>
            <person name="Natvig D."/>
            <person name="Lalanne C."/>
            <person name="Gautier V."/>
            <person name="Ament-Velasquez S.L."/>
            <person name="Kruys A."/>
            <person name="Hutchinson M.I."/>
            <person name="Powell A.J."/>
            <person name="Barry K."/>
            <person name="Miller A.N."/>
            <person name="Grigoriev I.V."/>
            <person name="Debuchy R."/>
            <person name="Gladieux P."/>
            <person name="Thoren M.H."/>
            <person name="Johannesson H."/>
        </authorList>
    </citation>
    <scope>NUCLEOTIDE SEQUENCE</scope>
    <source>
        <strain evidence="2">CBS 315.58</strain>
    </source>
</reference>
<dbReference type="Proteomes" id="UP001303160">
    <property type="component" value="Unassembled WGS sequence"/>
</dbReference>
<gene>
    <name evidence="2" type="ORF">QBC40DRAFT_16981</name>
</gene>
<sequence length="293" mass="31318">MHPSFPLTDEGTNGPKAITALPSSTSNHLVHTASQCSRKVVYSSISSANKTTSSLPFPSPIYAPFYWAVICVTMDPLTASPTGAAGPLLHVITPDTAIDNGFTFYNTIYHSLFWPWQITKAVTTWTVSASWTLTSFFIISPAKAIFNWITAPFTFVTTIFLELKPLLIFLLYAVAIGLAAGAIIAITTELIMALASAVTPDRAGKPPLSPKPMEGAHKLAITPGSASRSSSLSFDTDDDPWAGTSVSPKTQFLIPALTSSIKQRPQRHLQGLLTETIHEESSITSAHSSASPA</sequence>
<reference evidence="2" key="1">
    <citation type="journal article" date="2023" name="Mol. Phylogenet. Evol.">
        <title>Genome-scale phylogeny and comparative genomics of the fungal order Sordariales.</title>
        <authorList>
            <person name="Hensen N."/>
            <person name="Bonometti L."/>
            <person name="Westerberg I."/>
            <person name="Brannstrom I.O."/>
            <person name="Guillou S."/>
            <person name="Cros-Aarteil S."/>
            <person name="Calhoun S."/>
            <person name="Haridas S."/>
            <person name="Kuo A."/>
            <person name="Mondo S."/>
            <person name="Pangilinan J."/>
            <person name="Riley R."/>
            <person name="LaButti K."/>
            <person name="Andreopoulos B."/>
            <person name="Lipzen A."/>
            <person name="Chen C."/>
            <person name="Yan M."/>
            <person name="Daum C."/>
            <person name="Ng V."/>
            <person name="Clum A."/>
            <person name="Steindorff A."/>
            <person name="Ohm R.A."/>
            <person name="Martin F."/>
            <person name="Silar P."/>
            <person name="Natvig D.O."/>
            <person name="Lalanne C."/>
            <person name="Gautier V."/>
            <person name="Ament-Velasquez S.L."/>
            <person name="Kruys A."/>
            <person name="Hutchinson M.I."/>
            <person name="Powell A.J."/>
            <person name="Barry K."/>
            <person name="Miller A.N."/>
            <person name="Grigoriev I.V."/>
            <person name="Debuchy R."/>
            <person name="Gladieux P."/>
            <person name="Hiltunen Thoren M."/>
            <person name="Johannesson H."/>
        </authorList>
    </citation>
    <scope>NUCLEOTIDE SEQUENCE</scope>
    <source>
        <strain evidence="2">CBS 315.58</strain>
    </source>
</reference>
<dbReference type="EMBL" id="MU863887">
    <property type="protein sequence ID" value="KAK4203691.1"/>
    <property type="molecule type" value="Genomic_DNA"/>
</dbReference>
<organism evidence="2 3">
    <name type="scientific">Triangularia verruculosa</name>
    <dbReference type="NCBI Taxonomy" id="2587418"/>
    <lineage>
        <taxon>Eukaryota</taxon>
        <taxon>Fungi</taxon>
        <taxon>Dikarya</taxon>
        <taxon>Ascomycota</taxon>
        <taxon>Pezizomycotina</taxon>
        <taxon>Sordariomycetes</taxon>
        <taxon>Sordariomycetidae</taxon>
        <taxon>Sordariales</taxon>
        <taxon>Podosporaceae</taxon>
        <taxon>Triangularia</taxon>
    </lineage>
</organism>
<evidence type="ECO:0000313" key="3">
    <source>
        <dbReference type="Proteomes" id="UP001303160"/>
    </source>
</evidence>